<dbReference type="Pfam" id="PF01417">
    <property type="entry name" value="ENTH"/>
    <property type="match status" value="1"/>
</dbReference>
<evidence type="ECO:0000256" key="2">
    <source>
        <dbReference type="SAM" id="MobiDB-lite"/>
    </source>
</evidence>
<dbReference type="InterPro" id="IPR013809">
    <property type="entry name" value="ENTH"/>
</dbReference>
<dbReference type="InterPro" id="IPR008942">
    <property type="entry name" value="ENTH_VHS"/>
</dbReference>
<accession>A0A1I7WU00</accession>
<dbReference type="PANTHER" id="PTHR12276:SF45">
    <property type="entry name" value="CLATHRIN INTERACTOR 1"/>
    <property type="match status" value="1"/>
</dbReference>
<dbReference type="Proteomes" id="UP000095283">
    <property type="component" value="Unplaced"/>
</dbReference>
<comment type="caution">
    <text evidence="1">Lacks conserved residue(s) required for the propagation of feature annotation.</text>
</comment>
<proteinExistence type="predicted"/>
<dbReference type="WBParaSite" id="Hba_08667">
    <property type="protein sequence ID" value="Hba_08667"/>
    <property type="gene ID" value="Hba_08667"/>
</dbReference>
<dbReference type="FunFam" id="1.25.40.90:FF:000006">
    <property type="entry name" value="Clathrin interactor 1"/>
    <property type="match status" value="1"/>
</dbReference>
<keyword evidence="1" id="KW-0472">Membrane</keyword>
<protein>
    <submittedName>
        <fullName evidence="5">ENTH domain-containing protein</fullName>
    </submittedName>
</protein>
<dbReference type="Gene3D" id="1.25.40.90">
    <property type="match status" value="1"/>
</dbReference>
<keyword evidence="4" id="KW-1185">Reference proteome</keyword>
<dbReference type="GO" id="GO:0006897">
    <property type="term" value="P:endocytosis"/>
    <property type="evidence" value="ECO:0007669"/>
    <property type="project" value="TreeGrafter"/>
</dbReference>
<feature type="transmembrane region" description="Helical" evidence="1">
    <location>
        <begin position="214"/>
        <end position="232"/>
    </location>
</feature>
<evidence type="ECO:0000313" key="5">
    <source>
        <dbReference type="WBParaSite" id="Hba_08667"/>
    </source>
</evidence>
<dbReference type="CDD" id="cd16989">
    <property type="entry name" value="ENTH_EpsinR"/>
    <property type="match status" value="1"/>
</dbReference>
<dbReference type="PANTHER" id="PTHR12276">
    <property type="entry name" value="EPSIN/ENT-RELATED"/>
    <property type="match status" value="1"/>
</dbReference>
<dbReference type="GO" id="GO:0005543">
    <property type="term" value="F:phospholipid binding"/>
    <property type="evidence" value="ECO:0007669"/>
    <property type="project" value="TreeGrafter"/>
</dbReference>
<evidence type="ECO:0000259" key="3">
    <source>
        <dbReference type="PROSITE" id="PS50942"/>
    </source>
</evidence>
<dbReference type="PROSITE" id="PS50942">
    <property type="entry name" value="ENTH"/>
    <property type="match status" value="1"/>
</dbReference>
<dbReference type="GO" id="GO:0005886">
    <property type="term" value="C:plasma membrane"/>
    <property type="evidence" value="ECO:0007669"/>
    <property type="project" value="TreeGrafter"/>
</dbReference>
<dbReference type="AlphaFoldDB" id="A0A1I7WU00"/>
<name>A0A1I7WU00_HETBA</name>
<reference evidence="5" key="1">
    <citation type="submission" date="2016-11" db="UniProtKB">
        <authorList>
            <consortium name="WormBaseParasite"/>
        </authorList>
    </citation>
    <scope>IDENTIFICATION</scope>
</reference>
<dbReference type="SUPFAM" id="SSF48464">
    <property type="entry name" value="ENTH/VHS domain"/>
    <property type="match status" value="1"/>
</dbReference>
<evidence type="ECO:0000256" key="1">
    <source>
        <dbReference type="PROSITE-ProRule" id="PRU00243"/>
    </source>
</evidence>
<feature type="compositionally biased region" description="Low complexity" evidence="2">
    <location>
        <begin position="437"/>
        <end position="452"/>
    </location>
</feature>
<organism evidence="4 5">
    <name type="scientific">Heterorhabditis bacteriophora</name>
    <name type="common">Entomopathogenic nematode worm</name>
    <dbReference type="NCBI Taxonomy" id="37862"/>
    <lineage>
        <taxon>Eukaryota</taxon>
        <taxon>Metazoa</taxon>
        <taxon>Ecdysozoa</taxon>
        <taxon>Nematoda</taxon>
        <taxon>Chromadorea</taxon>
        <taxon>Rhabditida</taxon>
        <taxon>Rhabditina</taxon>
        <taxon>Rhabditomorpha</taxon>
        <taxon>Strongyloidea</taxon>
        <taxon>Heterorhabditidae</taxon>
        <taxon>Heterorhabditis</taxon>
    </lineage>
</organism>
<dbReference type="GO" id="GO:0005768">
    <property type="term" value="C:endosome"/>
    <property type="evidence" value="ECO:0007669"/>
    <property type="project" value="TreeGrafter"/>
</dbReference>
<evidence type="ECO:0000313" key="4">
    <source>
        <dbReference type="Proteomes" id="UP000095283"/>
    </source>
</evidence>
<keyword evidence="1" id="KW-1133">Transmembrane helix</keyword>
<dbReference type="GO" id="GO:0030125">
    <property type="term" value="C:clathrin vesicle coat"/>
    <property type="evidence" value="ECO:0007669"/>
    <property type="project" value="TreeGrafter"/>
</dbReference>
<keyword evidence="1" id="KW-0812">Transmembrane</keyword>
<dbReference type="GO" id="GO:0030276">
    <property type="term" value="F:clathrin binding"/>
    <property type="evidence" value="ECO:0007669"/>
    <property type="project" value="TreeGrafter"/>
</dbReference>
<dbReference type="SMART" id="SM00273">
    <property type="entry name" value="ENTH"/>
    <property type="match status" value="1"/>
</dbReference>
<feature type="domain" description="ENTH" evidence="3">
    <location>
        <begin position="33"/>
        <end position="179"/>
    </location>
</feature>
<feature type="region of interest" description="Disordered" evidence="2">
    <location>
        <begin position="437"/>
        <end position="457"/>
    </location>
</feature>
<sequence>MSDLLSGLANLTKQVTSNISTYEIRKLSEKVQGMVMNYTEAENLVREATNEDPWGPTGPQMKEIAHLTFQYEVFHQVMTLLWKRMLEDNKYAWRRVYKSLTLLNYLLQHGSERVLSNARDHVFQMRSLEHYKHVDDKGKDQGINKFNVFYMNKYLVLFRHRAKIILELLSDDEKLRAERKKAKSDNKERYQGYTSEDIRMGRGGLYGVNYFKNLFPSIFLLLMVLYYFILVFRDDFTLKEVNSFQFPEQTRRNSLSPELGFRQDVCLFSFNIFSSPAEDDGFGDFASARSSQLTSVSPTTGIARSNNCDVPAIPPPRGTQVRPEAQNSFDLLSLETTAPVSQVADFFATGSSGNTPANVPVSCQPRPPSGCSLSPITGTVSTQSNTIDDLFGQPVNNLKSGSMQGVDSFLADWSSVPNSIPPQPSTGGFAVFNGLESLSTPTPTSTPTSTPLHQSNNGVSDLFGDLKDIDITPSVTLSAKPVGCKFVISFAIYI</sequence>